<dbReference type="PANTHER" id="PTHR43133">
    <property type="entry name" value="RNA POLYMERASE ECF-TYPE SIGMA FACTO"/>
    <property type="match status" value="1"/>
</dbReference>
<evidence type="ECO:0000256" key="4">
    <source>
        <dbReference type="ARBA" id="ARBA00023163"/>
    </source>
</evidence>
<dbReference type="GO" id="GO:0006352">
    <property type="term" value="P:DNA-templated transcription initiation"/>
    <property type="evidence" value="ECO:0007669"/>
    <property type="project" value="InterPro"/>
</dbReference>
<evidence type="ECO:0000259" key="6">
    <source>
        <dbReference type="Pfam" id="PF08281"/>
    </source>
</evidence>
<dbReference type="Gene3D" id="1.10.1740.10">
    <property type="match status" value="1"/>
</dbReference>
<dbReference type="RefSeq" id="WP_044330014.1">
    <property type="nucleotide sequence ID" value="NZ_CP010836.1"/>
</dbReference>
<dbReference type="KEGG" id="sphi:TS85_01480"/>
<dbReference type="InterPro" id="IPR014284">
    <property type="entry name" value="RNA_pol_sigma-70_dom"/>
</dbReference>
<dbReference type="AlphaFoldDB" id="A0A7U5BEI0"/>
<evidence type="ECO:0000313" key="8">
    <source>
        <dbReference type="Proteomes" id="UP000032300"/>
    </source>
</evidence>
<keyword evidence="4" id="KW-0804">Transcription</keyword>
<accession>A0A7U5BEI0</accession>
<keyword evidence="3" id="KW-0731">Sigma factor</keyword>
<dbReference type="InterPro" id="IPR013324">
    <property type="entry name" value="RNA_pol_sigma_r3/r4-like"/>
</dbReference>
<dbReference type="InterPro" id="IPR013325">
    <property type="entry name" value="RNA_pol_sigma_r2"/>
</dbReference>
<gene>
    <name evidence="7" type="ORF">TS85_01480</name>
</gene>
<evidence type="ECO:0000256" key="2">
    <source>
        <dbReference type="ARBA" id="ARBA00023015"/>
    </source>
</evidence>
<dbReference type="Pfam" id="PF04542">
    <property type="entry name" value="Sigma70_r2"/>
    <property type="match status" value="1"/>
</dbReference>
<dbReference type="EMBL" id="CP010836">
    <property type="protein sequence ID" value="AJP70776.1"/>
    <property type="molecule type" value="Genomic_DNA"/>
</dbReference>
<organism evidence="7 8">
    <name type="scientific">Sphingomonas hengshuiensis</name>
    <dbReference type="NCBI Taxonomy" id="1609977"/>
    <lineage>
        <taxon>Bacteria</taxon>
        <taxon>Pseudomonadati</taxon>
        <taxon>Pseudomonadota</taxon>
        <taxon>Alphaproteobacteria</taxon>
        <taxon>Sphingomonadales</taxon>
        <taxon>Sphingomonadaceae</taxon>
        <taxon>Sphingomonas</taxon>
    </lineage>
</organism>
<dbReference type="GO" id="GO:0016987">
    <property type="term" value="F:sigma factor activity"/>
    <property type="evidence" value="ECO:0007669"/>
    <property type="project" value="UniProtKB-KW"/>
</dbReference>
<dbReference type="InterPro" id="IPR013249">
    <property type="entry name" value="RNA_pol_sigma70_r4_t2"/>
</dbReference>
<evidence type="ECO:0000313" key="7">
    <source>
        <dbReference type="EMBL" id="AJP70776.1"/>
    </source>
</evidence>
<dbReference type="PANTHER" id="PTHR43133:SF63">
    <property type="entry name" value="RNA POLYMERASE SIGMA FACTOR FECI-RELATED"/>
    <property type="match status" value="1"/>
</dbReference>
<dbReference type="SUPFAM" id="SSF88946">
    <property type="entry name" value="Sigma2 domain of RNA polymerase sigma factors"/>
    <property type="match status" value="1"/>
</dbReference>
<evidence type="ECO:0008006" key="9">
    <source>
        <dbReference type="Google" id="ProtNLM"/>
    </source>
</evidence>
<dbReference type="Gene3D" id="1.10.10.10">
    <property type="entry name" value="Winged helix-like DNA-binding domain superfamily/Winged helix DNA-binding domain"/>
    <property type="match status" value="1"/>
</dbReference>
<dbReference type="Pfam" id="PF08281">
    <property type="entry name" value="Sigma70_r4_2"/>
    <property type="match status" value="1"/>
</dbReference>
<comment type="similarity">
    <text evidence="1">Belongs to the sigma-70 factor family. ECF subfamily.</text>
</comment>
<protein>
    <recommendedName>
        <fullName evidence="9">RNA polymerase subunit sigma-70</fullName>
    </recommendedName>
</protein>
<keyword evidence="2" id="KW-0805">Transcription regulation</keyword>
<name>A0A7U5BEI0_9SPHN</name>
<dbReference type="GO" id="GO:0003677">
    <property type="term" value="F:DNA binding"/>
    <property type="evidence" value="ECO:0007669"/>
    <property type="project" value="InterPro"/>
</dbReference>
<proteinExistence type="inferred from homology"/>
<dbReference type="NCBIfam" id="TIGR02937">
    <property type="entry name" value="sigma70-ECF"/>
    <property type="match status" value="1"/>
</dbReference>
<dbReference type="InterPro" id="IPR039425">
    <property type="entry name" value="RNA_pol_sigma-70-like"/>
</dbReference>
<dbReference type="InterPro" id="IPR007627">
    <property type="entry name" value="RNA_pol_sigma70_r2"/>
</dbReference>
<reference evidence="7 8" key="2">
    <citation type="submission" date="2015-02" db="EMBL/GenBank/DDBJ databases">
        <title>The complete genome of Sphingomonas hengshuiensis sp. WHSC-8 isolated from soil of Hengshui Lake.</title>
        <authorList>
            <person name="Wei S."/>
            <person name="Guo J."/>
            <person name="Su C."/>
            <person name="Wu R."/>
            <person name="Zhang Z."/>
            <person name="Liang K."/>
            <person name="Li H."/>
            <person name="Wang T."/>
            <person name="Liu H."/>
            <person name="Zhang C."/>
            <person name="Li Z."/>
            <person name="Wang Q."/>
            <person name="Meng J."/>
        </authorList>
    </citation>
    <scope>NUCLEOTIDE SEQUENCE [LARGE SCALE GENOMIC DNA]</scope>
    <source>
        <strain evidence="7 8">WHSC-8</strain>
    </source>
</reference>
<dbReference type="Proteomes" id="UP000032300">
    <property type="component" value="Chromosome"/>
</dbReference>
<keyword evidence="8" id="KW-1185">Reference proteome</keyword>
<sequence>MAATMPLLREQRAELLHYVGRQVRDSALSEDIVQEAYLRLLSFEAKADNVVTNIPALLKRISINLVRDHFRREGRASTVELSEAMPCPNSAIDLQLERKELVDQVFAILKEMPKLRREVFIRRRVHGETAGEVGEALGLSPSAVSNHVARAVLDLDAAIEKIEKRGGYHGA</sequence>
<reference evidence="7 8" key="1">
    <citation type="journal article" date="2015" name="Int. J. Syst. Evol. Microbiol.">
        <title>Sphingomonas hengshuiensis sp. nov., isolated from lake wetland.</title>
        <authorList>
            <person name="Wei S."/>
            <person name="Wang T."/>
            <person name="Liu H."/>
            <person name="Zhang C."/>
            <person name="Guo J."/>
            <person name="Wang Q."/>
            <person name="Liang K."/>
            <person name="Zhang Z."/>
        </authorList>
    </citation>
    <scope>NUCLEOTIDE SEQUENCE [LARGE SCALE GENOMIC DNA]</scope>
    <source>
        <strain evidence="7 8">WHSC-8</strain>
    </source>
</reference>
<dbReference type="SUPFAM" id="SSF88659">
    <property type="entry name" value="Sigma3 and sigma4 domains of RNA polymerase sigma factors"/>
    <property type="match status" value="1"/>
</dbReference>
<evidence type="ECO:0000256" key="3">
    <source>
        <dbReference type="ARBA" id="ARBA00023082"/>
    </source>
</evidence>
<evidence type="ECO:0000256" key="1">
    <source>
        <dbReference type="ARBA" id="ARBA00010641"/>
    </source>
</evidence>
<feature type="domain" description="RNA polymerase sigma factor 70 region 4 type 2" evidence="6">
    <location>
        <begin position="107"/>
        <end position="154"/>
    </location>
</feature>
<evidence type="ECO:0000259" key="5">
    <source>
        <dbReference type="Pfam" id="PF04542"/>
    </source>
</evidence>
<feature type="domain" description="RNA polymerase sigma-70 region 2" evidence="5">
    <location>
        <begin position="11"/>
        <end position="75"/>
    </location>
</feature>
<dbReference type="InterPro" id="IPR036388">
    <property type="entry name" value="WH-like_DNA-bd_sf"/>
</dbReference>